<name>A0A9P9F3L7_9HYPO</name>
<organism evidence="3 4">
    <name type="scientific">Dactylonectria estremocensis</name>
    <dbReference type="NCBI Taxonomy" id="1079267"/>
    <lineage>
        <taxon>Eukaryota</taxon>
        <taxon>Fungi</taxon>
        <taxon>Dikarya</taxon>
        <taxon>Ascomycota</taxon>
        <taxon>Pezizomycotina</taxon>
        <taxon>Sordariomycetes</taxon>
        <taxon>Hypocreomycetidae</taxon>
        <taxon>Hypocreales</taxon>
        <taxon>Nectriaceae</taxon>
        <taxon>Dactylonectria</taxon>
    </lineage>
</organism>
<protein>
    <submittedName>
        <fullName evidence="3">Uncharacterized protein</fullName>
    </submittedName>
</protein>
<feature type="region of interest" description="Disordered" evidence="2">
    <location>
        <begin position="136"/>
        <end position="175"/>
    </location>
</feature>
<evidence type="ECO:0000256" key="2">
    <source>
        <dbReference type="SAM" id="MobiDB-lite"/>
    </source>
</evidence>
<dbReference type="OrthoDB" id="3925971at2759"/>
<evidence type="ECO:0000313" key="3">
    <source>
        <dbReference type="EMBL" id="KAH7151688.1"/>
    </source>
</evidence>
<evidence type="ECO:0000256" key="1">
    <source>
        <dbReference type="SAM" id="Coils"/>
    </source>
</evidence>
<reference evidence="3" key="1">
    <citation type="journal article" date="2021" name="Nat. Commun.">
        <title>Genetic determinants of endophytism in the Arabidopsis root mycobiome.</title>
        <authorList>
            <person name="Mesny F."/>
            <person name="Miyauchi S."/>
            <person name="Thiergart T."/>
            <person name="Pickel B."/>
            <person name="Atanasova L."/>
            <person name="Karlsson M."/>
            <person name="Huettel B."/>
            <person name="Barry K.W."/>
            <person name="Haridas S."/>
            <person name="Chen C."/>
            <person name="Bauer D."/>
            <person name="Andreopoulos W."/>
            <person name="Pangilinan J."/>
            <person name="LaButti K."/>
            <person name="Riley R."/>
            <person name="Lipzen A."/>
            <person name="Clum A."/>
            <person name="Drula E."/>
            <person name="Henrissat B."/>
            <person name="Kohler A."/>
            <person name="Grigoriev I.V."/>
            <person name="Martin F.M."/>
            <person name="Hacquard S."/>
        </authorList>
    </citation>
    <scope>NUCLEOTIDE SEQUENCE</scope>
    <source>
        <strain evidence="3">MPI-CAGE-AT-0021</strain>
    </source>
</reference>
<comment type="caution">
    <text evidence="3">The sequence shown here is derived from an EMBL/GenBank/DDBJ whole genome shotgun (WGS) entry which is preliminary data.</text>
</comment>
<feature type="region of interest" description="Disordered" evidence="2">
    <location>
        <begin position="383"/>
        <end position="438"/>
    </location>
</feature>
<accession>A0A9P9F3L7</accession>
<gene>
    <name evidence="3" type="ORF">B0J13DRAFT_246438</name>
</gene>
<dbReference type="AlphaFoldDB" id="A0A9P9F3L7"/>
<keyword evidence="1" id="KW-0175">Coiled coil</keyword>
<feature type="compositionally biased region" description="Basic and acidic residues" evidence="2">
    <location>
        <begin position="383"/>
        <end position="406"/>
    </location>
</feature>
<evidence type="ECO:0000313" key="4">
    <source>
        <dbReference type="Proteomes" id="UP000717696"/>
    </source>
</evidence>
<proteinExistence type="predicted"/>
<sequence length="453" mass="52515">MRSSMFVASRSSRHRVAAIALYRALLRAGQSVELPRRTKPRGSIHPIVFLIKKRVRLNKHHTSLRLVYAAMAAGYKFLTMFTKAQDKESPEYAMIVNHLVERKTYANRSRKDLVNHLIKRGVHVNKSRQELRYRPPRKPQVKKEVKPPFLTKTSGPGEPPEYMSTVRPRPKPEFNGERKIPVYTVTAEGLPFLRFFKPQPQVLSRSIHNKQKSYRSKFWKMEDIDNIHMPAAKQEDDWETLIQKELKAAGLEEEGPREGPFSTYQRSQVLAKLWYETQMDETWKDWLARGRALIQIAEDERSLAEEESRIAEETEDAAEAEQAIDDAFQRITQKMREGRRDDQASRASIPQIDLVPSTDLYLTPKWQWRVTQNENQLLAHERQYEGHDGRISAKTHDQGKTRDQGRYGRNKGKQHLKNDSTGRKSTKENLPTKPHVDSVMDAFAALASKRKSL</sequence>
<dbReference type="EMBL" id="JAGMUU010000005">
    <property type="protein sequence ID" value="KAH7151688.1"/>
    <property type="molecule type" value="Genomic_DNA"/>
</dbReference>
<feature type="coiled-coil region" evidence="1">
    <location>
        <begin position="287"/>
        <end position="337"/>
    </location>
</feature>
<keyword evidence="4" id="KW-1185">Reference proteome</keyword>
<dbReference type="Proteomes" id="UP000717696">
    <property type="component" value="Unassembled WGS sequence"/>
</dbReference>
<feature type="compositionally biased region" description="Basic and acidic residues" evidence="2">
    <location>
        <begin position="416"/>
        <end position="427"/>
    </location>
</feature>